<accession>A0ABW5TH62</accession>
<protein>
    <submittedName>
        <fullName evidence="1">DUF4458 domain-containing protein</fullName>
    </submittedName>
</protein>
<comment type="caution">
    <text evidence="1">The sequence shown here is derived from an EMBL/GenBank/DDBJ whole genome shotgun (WGS) entry which is preliminary data.</text>
</comment>
<gene>
    <name evidence="1" type="ORF">ACFSR0_04310</name>
</gene>
<organism evidence="1 2">
    <name type="scientific">Enterococcus camelliae</name>
    <dbReference type="NCBI Taxonomy" id="453959"/>
    <lineage>
        <taxon>Bacteria</taxon>
        <taxon>Bacillati</taxon>
        <taxon>Bacillota</taxon>
        <taxon>Bacilli</taxon>
        <taxon>Lactobacillales</taxon>
        <taxon>Enterococcaceae</taxon>
        <taxon>Enterococcus</taxon>
    </lineage>
</organism>
<name>A0ABW5TH62_9ENTE</name>
<evidence type="ECO:0000313" key="1">
    <source>
        <dbReference type="EMBL" id="MFD2728651.1"/>
    </source>
</evidence>
<proteinExistence type="predicted"/>
<reference evidence="2" key="1">
    <citation type="journal article" date="2019" name="Int. J. Syst. Evol. Microbiol.">
        <title>The Global Catalogue of Microorganisms (GCM) 10K type strain sequencing project: providing services to taxonomists for standard genome sequencing and annotation.</title>
        <authorList>
            <consortium name="The Broad Institute Genomics Platform"/>
            <consortium name="The Broad Institute Genome Sequencing Center for Infectious Disease"/>
            <person name="Wu L."/>
            <person name="Ma J."/>
        </authorList>
    </citation>
    <scope>NUCLEOTIDE SEQUENCE [LARGE SCALE GENOMIC DNA]</scope>
    <source>
        <strain evidence="2">TISTR 932</strain>
    </source>
</reference>
<keyword evidence="2" id="KW-1185">Reference proteome</keyword>
<dbReference type="RefSeq" id="WP_379980266.1">
    <property type="nucleotide sequence ID" value="NZ_JBHUMO010000028.1"/>
</dbReference>
<evidence type="ECO:0000313" key="2">
    <source>
        <dbReference type="Proteomes" id="UP001597427"/>
    </source>
</evidence>
<dbReference type="EMBL" id="JBHUMO010000028">
    <property type="protein sequence ID" value="MFD2728651.1"/>
    <property type="molecule type" value="Genomic_DNA"/>
</dbReference>
<dbReference type="Proteomes" id="UP001597427">
    <property type="component" value="Unassembled WGS sequence"/>
</dbReference>
<sequence>MPKKFRLYRCKARDLPTKQSSRGGITMKVHNKGTIRVELTNLETQKTVKQTFSNVKADQPEEAIVALSNIVASLTKGAAELAGTYQTVEYRIVKD</sequence>